<dbReference type="Gene3D" id="1.10.10.60">
    <property type="entry name" value="Homeodomain-like"/>
    <property type="match status" value="1"/>
</dbReference>
<keyword evidence="1" id="KW-0805">Transcription regulation</keyword>
<dbReference type="RefSeq" id="WP_083732567.1">
    <property type="nucleotide sequence ID" value="NZ_CP017641.1"/>
</dbReference>
<evidence type="ECO:0000313" key="6">
    <source>
        <dbReference type="Proteomes" id="UP000187735"/>
    </source>
</evidence>
<dbReference type="STRING" id="1891926.Fuma_02519"/>
<dbReference type="InterPro" id="IPR046335">
    <property type="entry name" value="LacI/GalR-like_sensor"/>
</dbReference>
<dbReference type="Pfam" id="PF13377">
    <property type="entry name" value="Peripla_BP_3"/>
    <property type="match status" value="1"/>
</dbReference>
<evidence type="ECO:0000256" key="1">
    <source>
        <dbReference type="ARBA" id="ARBA00023015"/>
    </source>
</evidence>
<dbReference type="PANTHER" id="PTHR30146:SF24">
    <property type="entry name" value="XYLOSE OPERON REGULATORY PROTEIN"/>
    <property type="match status" value="1"/>
</dbReference>
<dbReference type="InterPro" id="IPR028082">
    <property type="entry name" value="Peripla_BP_I"/>
</dbReference>
<dbReference type="AlphaFoldDB" id="A0A1P8WFU8"/>
<dbReference type="PROSITE" id="PS00041">
    <property type="entry name" value="HTH_ARAC_FAMILY_1"/>
    <property type="match status" value="1"/>
</dbReference>
<gene>
    <name evidence="5" type="primary">xylR_2</name>
    <name evidence="5" type="ORF">Fuma_02519</name>
</gene>
<dbReference type="SUPFAM" id="SSF53822">
    <property type="entry name" value="Periplasmic binding protein-like I"/>
    <property type="match status" value="1"/>
</dbReference>
<dbReference type="GO" id="GO:0003700">
    <property type="term" value="F:DNA-binding transcription factor activity"/>
    <property type="evidence" value="ECO:0007669"/>
    <property type="project" value="InterPro"/>
</dbReference>
<dbReference type="Gene3D" id="3.40.50.2300">
    <property type="match status" value="2"/>
</dbReference>
<evidence type="ECO:0000256" key="3">
    <source>
        <dbReference type="ARBA" id="ARBA00023163"/>
    </source>
</evidence>
<evidence type="ECO:0000259" key="4">
    <source>
        <dbReference type="PROSITE" id="PS01124"/>
    </source>
</evidence>
<evidence type="ECO:0000313" key="5">
    <source>
        <dbReference type="EMBL" id="APZ92907.1"/>
    </source>
</evidence>
<dbReference type="InterPro" id="IPR018062">
    <property type="entry name" value="HTH_AraC-typ_CS"/>
</dbReference>
<dbReference type="KEGG" id="fmr:Fuma_02519"/>
<dbReference type="OrthoDB" id="9795616at2"/>
<dbReference type="GO" id="GO:0000976">
    <property type="term" value="F:transcription cis-regulatory region binding"/>
    <property type="evidence" value="ECO:0007669"/>
    <property type="project" value="TreeGrafter"/>
</dbReference>
<name>A0A1P8WFU8_9PLAN</name>
<dbReference type="CDD" id="cd01543">
    <property type="entry name" value="PBP1_XylR"/>
    <property type="match status" value="1"/>
</dbReference>
<dbReference type="PANTHER" id="PTHR30146">
    <property type="entry name" value="LACI-RELATED TRANSCRIPTIONAL REPRESSOR"/>
    <property type="match status" value="1"/>
</dbReference>
<dbReference type="Pfam" id="PF12833">
    <property type="entry name" value="HTH_18"/>
    <property type="match status" value="1"/>
</dbReference>
<evidence type="ECO:0000256" key="2">
    <source>
        <dbReference type="ARBA" id="ARBA00023125"/>
    </source>
</evidence>
<proteinExistence type="predicted"/>
<dbReference type="PROSITE" id="PS01124">
    <property type="entry name" value="HTH_ARAC_FAMILY_2"/>
    <property type="match status" value="1"/>
</dbReference>
<dbReference type="SMART" id="SM00342">
    <property type="entry name" value="HTH_ARAC"/>
    <property type="match status" value="1"/>
</dbReference>
<protein>
    <submittedName>
        <fullName evidence="5">Xylose operon regulatory protein</fullName>
    </submittedName>
</protein>
<dbReference type="Proteomes" id="UP000187735">
    <property type="component" value="Chromosome"/>
</dbReference>
<keyword evidence="3" id="KW-0804">Transcription</keyword>
<keyword evidence="6" id="KW-1185">Reference proteome</keyword>
<keyword evidence="2" id="KW-0238">DNA-binding</keyword>
<reference evidence="5 6" key="1">
    <citation type="journal article" date="2016" name="Front. Microbiol.">
        <title>Fuerstia marisgermanicae gen. nov., sp. nov., an Unusual Member of the Phylum Planctomycetes from the German Wadden Sea.</title>
        <authorList>
            <person name="Kohn T."/>
            <person name="Heuer A."/>
            <person name="Jogler M."/>
            <person name="Vollmers J."/>
            <person name="Boedeker C."/>
            <person name="Bunk B."/>
            <person name="Rast P."/>
            <person name="Borchert D."/>
            <person name="Glockner I."/>
            <person name="Freese H.M."/>
            <person name="Klenk H.P."/>
            <person name="Overmann J."/>
            <person name="Kaster A.K."/>
            <person name="Rohde M."/>
            <person name="Wiegand S."/>
            <person name="Jogler C."/>
        </authorList>
    </citation>
    <scope>NUCLEOTIDE SEQUENCE [LARGE SCALE GENOMIC DNA]</scope>
    <source>
        <strain evidence="5 6">NH11</strain>
    </source>
</reference>
<dbReference type="InterPro" id="IPR018060">
    <property type="entry name" value="HTH_AraC"/>
</dbReference>
<dbReference type="SUPFAM" id="SSF46689">
    <property type="entry name" value="Homeodomain-like"/>
    <property type="match status" value="1"/>
</dbReference>
<dbReference type="InterPro" id="IPR009057">
    <property type="entry name" value="Homeodomain-like_sf"/>
</dbReference>
<accession>A0A1P8WFU8</accession>
<organism evidence="5 6">
    <name type="scientific">Fuerstiella marisgermanici</name>
    <dbReference type="NCBI Taxonomy" id="1891926"/>
    <lineage>
        <taxon>Bacteria</taxon>
        <taxon>Pseudomonadati</taxon>
        <taxon>Planctomycetota</taxon>
        <taxon>Planctomycetia</taxon>
        <taxon>Planctomycetales</taxon>
        <taxon>Planctomycetaceae</taxon>
        <taxon>Fuerstiella</taxon>
    </lineage>
</organism>
<dbReference type="EMBL" id="CP017641">
    <property type="protein sequence ID" value="APZ92907.1"/>
    <property type="molecule type" value="Genomic_DNA"/>
</dbReference>
<feature type="domain" description="HTH araC/xylS-type" evidence="4">
    <location>
        <begin position="279"/>
        <end position="377"/>
    </location>
</feature>
<sequence length="380" mass="42429">MATPRRVAILIETDDSWGRSVVASIAAYAREKQWRLLIAPRDHQHRLRLPGKWQGDGVLVSLRDRSMVDHVRRSGLPAVDLSIMMPNSVWLGRVATDDAASAQMAFEHFRERRLENFACYAPAIGRYPIARANAFRDVVTAEGYSCDVFAQRGDTQGWEVDHDHVVEWLAELPRPLAVFAADPYPARQLAEICELNGIAVPDEVAILSGDNDDLLCSVSSPQLSSIQLACAQIGTSAASVLTKLMDGGKIPSRPTLVAPLHVNARRSTDLLAIEDTEIAAILRYMADNIQRGLSVADVLHQFPISRRSLEQKFRQKLGRSPAEQLRHLRMQHVSHLLRETDLTITEIAFRTGFTSSSSLTQQVQRHFQTSPTALRTKFRQ</sequence>